<dbReference type="Proteomes" id="UP000010816">
    <property type="component" value="Chromosome"/>
</dbReference>
<dbReference type="Pfam" id="PF03168">
    <property type="entry name" value="LEA_2"/>
    <property type="match status" value="1"/>
</dbReference>
<dbReference type="KEGG" id="tmb:Thimo_2454"/>
<dbReference type="GO" id="GO:0009269">
    <property type="term" value="P:response to desiccation"/>
    <property type="evidence" value="ECO:0007669"/>
    <property type="project" value="InterPro"/>
</dbReference>
<evidence type="ECO:0000313" key="2">
    <source>
        <dbReference type="EMBL" id="AGA91187.1"/>
    </source>
</evidence>
<dbReference type="AlphaFoldDB" id="L0GZC5"/>
<feature type="domain" description="Water stress and hypersensitive response" evidence="1">
    <location>
        <begin position="43"/>
        <end position="160"/>
    </location>
</feature>
<evidence type="ECO:0000259" key="1">
    <source>
        <dbReference type="SMART" id="SM00769"/>
    </source>
</evidence>
<gene>
    <name evidence="2" type="ORF">Thimo_2454</name>
</gene>
<proteinExistence type="predicted"/>
<dbReference type="InterPro" id="IPR004864">
    <property type="entry name" value="LEA_2"/>
</dbReference>
<dbReference type="SUPFAM" id="SSF117070">
    <property type="entry name" value="LEA14-like"/>
    <property type="match status" value="1"/>
</dbReference>
<organism evidence="2 3">
    <name type="scientific">Thioflavicoccus mobilis 8321</name>
    <dbReference type="NCBI Taxonomy" id="765912"/>
    <lineage>
        <taxon>Bacteria</taxon>
        <taxon>Pseudomonadati</taxon>
        <taxon>Pseudomonadota</taxon>
        <taxon>Gammaproteobacteria</taxon>
        <taxon>Chromatiales</taxon>
        <taxon>Chromatiaceae</taxon>
        <taxon>Thioflavicoccus</taxon>
    </lineage>
</organism>
<dbReference type="RefSeq" id="WP_015281320.1">
    <property type="nucleotide sequence ID" value="NC_019940.1"/>
</dbReference>
<accession>L0GZC5</accession>
<dbReference type="SMART" id="SM00769">
    <property type="entry name" value="WHy"/>
    <property type="match status" value="1"/>
</dbReference>
<dbReference type="STRING" id="765912.Thimo_2454"/>
<sequence>MTATPVSSSLRERVVLLVLVLAGWVLALAGCAGLGGSWIAPEVELARVQPRSIGLGAQSFLVTLRLHNPNDKTLPIKAMSYRVQLEGRQIAEGETELERLIPPGGSEQVDVPVHSNLLTSIPDLPHRLLGGEALDWTVTGTVWIRAGGLRVPLPYQRRGQIDRTDLTTALRALPIDRLQRGPPRP</sequence>
<dbReference type="Gene3D" id="2.60.40.1820">
    <property type="match status" value="1"/>
</dbReference>
<reference evidence="2 3" key="1">
    <citation type="submission" date="2011-09" db="EMBL/GenBank/DDBJ databases">
        <title>Complete sequence of chromosome of Thioflavicoccus mobilis 8321.</title>
        <authorList>
            <consortium name="US DOE Joint Genome Institute"/>
            <person name="Lucas S."/>
            <person name="Han J."/>
            <person name="Lapidus A."/>
            <person name="Cheng J.-F."/>
            <person name="Goodwin L."/>
            <person name="Pitluck S."/>
            <person name="Peters L."/>
            <person name="Ovchinnikova G."/>
            <person name="Lu M."/>
            <person name="Detter J.C."/>
            <person name="Han C."/>
            <person name="Tapia R."/>
            <person name="Land M."/>
            <person name="Hauser L."/>
            <person name="Kyrpides N."/>
            <person name="Ivanova N."/>
            <person name="Pagani I."/>
            <person name="Vogl K."/>
            <person name="Liu Z."/>
            <person name="Imhoff J."/>
            <person name="Thiel V."/>
            <person name="Frigaard N.-U."/>
            <person name="Bryant D."/>
            <person name="Woyke T."/>
        </authorList>
    </citation>
    <scope>NUCLEOTIDE SEQUENCE [LARGE SCALE GENOMIC DNA]</scope>
    <source>
        <strain evidence="2 3">8321</strain>
    </source>
</reference>
<dbReference type="EMBL" id="CP003051">
    <property type="protein sequence ID" value="AGA91187.1"/>
    <property type="molecule type" value="Genomic_DNA"/>
</dbReference>
<dbReference type="eggNOG" id="COG5608">
    <property type="taxonomic scope" value="Bacteria"/>
</dbReference>
<keyword evidence="3" id="KW-1185">Reference proteome</keyword>
<evidence type="ECO:0000313" key="3">
    <source>
        <dbReference type="Proteomes" id="UP000010816"/>
    </source>
</evidence>
<dbReference type="OrthoDB" id="6196336at2"/>
<protein>
    <submittedName>
        <fullName evidence="2">Conserved secreted protein</fullName>
    </submittedName>
</protein>
<name>L0GZC5_9GAMM</name>
<dbReference type="HOGENOM" id="CLU_120005_1_0_6"/>
<dbReference type="InterPro" id="IPR013990">
    <property type="entry name" value="WHy-dom"/>
</dbReference>